<keyword evidence="2" id="KW-1185">Reference proteome</keyword>
<protein>
    <submittedName>
        <fullName evidence="1">Uncharacterized protein</fullName>
    </submittedName>
</protein>
<dbReference type="EnsemblPlants" id="OPUNC03G03410.1">
    <property type="protein sequence ID" value="OPUNC03G03410.1"/>
    <property type="gene ID" value="OPUNC03G03410"/>
</dbReference>
<reference evidence="1" key="2">
    <citation type="submission" date="2018-05" db="EMBL/GenBank/DDBJ databases">
        <title>OpunRS2 (Oryza punctata Reference Sequence Version 2).</title>
        <authorList>
            <person name="Zhang J."/>
            <person name="Kudrna D."/>
            <person name="Lee S."/>
            <person name="Talag J."/>
            <person name="Welchert J."/>
            <person name="Wing R.A."/>
        </authorList>
    </citation>
    <scope>NUCLEOTIDE SEQUENCE [LARGE SCALE GENOMIC DNA]</scope>
</reference>
<dbReference type="Proteomes" id="UP000026962">
    <property type="component" value="Chromosome 3"/>
</dbReference>
<evidence type="ECO:0000313" key="1">
    <source>
        <dbReference type="EnsemblPlants" id="OPUNC03G03410.1"/>
    </source>
</evidence>
<organism evidence="1">
    <name type="scientific">Oryza punctata</name>
    <name type="common">Red rice</name>
    <dbReference type="NCBI Taxonomy" id="4537"/>
    <lineage>
        <taxon>Eukaryota</taxon>
        <taxon>Viridiplantae</taxon>
        <taxon>Streptophyta</taxon>
        <taxon>Embryophyta</taxon>
        <taxon>Tracheophyta</taxon>
        <taxon>Spermatophyta</taxon>
        <taxon>Magnoliopsida</taxon>
        <taxon>Liliopsida</taxon>
        <taxon>Poales</taxon>
        <taxon>Poaceae</taxon>
        <taxon>BOP clade</taxon>
        <taxon>Oryzoideae</taxon>
        <taxon>Oryzeae</taxon>
        <taxon>Oryzinae</taxon>
        <taxon>Oryza</taxon>
    </lineage>
</organism>
<evidence type="ECO:0000313" key="2">
    <source>
        <dbReference type="Proteomes" id="UP000026962"/>
    </source>
</evidence>
<name>A0A0E0K8S4_ORYPU</name>
<dbReference type="AlphaFoldDB" id="A0A0E0K8S4"/>
<proteinExistence type="predicted"/>
<dbReference type="Gramene" id="OPUNC03G03410.1">
    <property type="protein sequence ID" value="OPUNC03G03410.1"/>
    <property type="gene ID" value="OPUNC03G03410"/>
</dbReference>
<accession>A0A0E0K8S4</accession>
<reference evidence="1" key="1">
    <citation type="submission" date="2015-04" db="UniProtKB">
        <authorList>
            <consortium name="EnsemblPlants"/>
        </authorList>
    </citation>
    <scope>IDENTIFICATION</scope>
</reference>
<sequence length="68" mass="7608">MKAVTRSLFSCPPIPSSSTSTLFSPPPLRQCRATCLLPSTSDFSKSKLWLRVALWTLHSPRPYSELLD</sequence>
<dbReference type="HOGENOM" id="CLU_2798388_0_0_1"/>